<organism evidence="3 4">
    <name type="scientific">Chaetomium globosum (strain ATCC 6205 / CBS 148.51 / DSM 1962 / NBRC 6347 / NRRL 1970)</name>
    <name type="common">Soil fungus</name>
    <dbReference type="NCBI Taxonomy" id="306901"/>
    <lineage>
        <taxon>Eukaryota</taxon>
        <taxon>Fungi</taxon>
        <taxon>Dikarya</taxon>
        <taxon>Ascomycota</taxon>
        <taxon>Pezizomycotina</taxon>
        <taxon>Sordariomycetes</taxon>
        <taxon>Sordariomycetidae</taxon>
        <taxon>Sordariales</taxon>
        <taxon>Chaetomiaceae</taxon>
        <taxon>Chaetomium</taxon>
    </lineage>
</organism>
<dbReference type="Gene3D" id="3.40.50.150">
    <property type="entry name" value="Vaccinia Virus protein VP39"/>
    <property type="match status" value="1"/>
</dbReference>
<comment type="similarity">
    <text evidence="1">Belongs to the methyltransferase superfamily. LaeA methyltransferase family.</text>
</comment>
<reference evidence="4" key="1">
    <citation type="journal article" date="2015" name="Genome Announc.">
        <title>Draft genome sequence of the cellulolytic fungus Chaetomium globosum.</title>
        <authorList>
            <person name="Cuomo C.A."/>
            <person name="Untereiner W.A."/>
            <person name="Ma L.-J."/>
            <person name="Grabherr M."/>
            <person name="Birren B.W."/>
        </authorList>
    </citation>
    <scope>NUCLEOTIDE SEQUENCE [LARGE SCALE GENOMIC DNA]</scope>
    <source>
        <strain evidence="4">ATCC 6205 / CBS 148.51 / DSM 1962 / NBRC 6347 / NRRL 1970</strain>
    </source>
</reference>
<accession>Q2HC05</accession>
<sequence length="351" mass="39069">MGGLHPRHIGATPGACVGVEEQTLTDNGTTAQPITPADSTDTDSSYDSDLASSTNSLTTSILAYRTIQGRTFHSDRTPAEYWYEFGPENAGVNLCPMHAEPVTDKLIGIWAIDFADAHPGVEVIGTDISPIQPGWVPPNLQFEMEDATQPWTFAAGSFDFVHIRYMFGSVADWDALFAEAYRVLRPGGYIETFEADARMYAPDGTVLEGSPLDQWGKVFREGGKKFGRTFMVVGEDLQRKGLEAAGFVDLVQQDFKVPITAWAADKKNQEIGAYNHLSLEQDMEGLILYMFQQVMGWSTTEIHAYIAHLRRQLRDKSSYNIHVADRVAEIHGGPNERKLVRQWTCRTMLVL</sequence>
<evidence type="ECO:0000256" key="1">
    <source>
        <dbReference type="ARBA" id="ARBA00038158"/>
    </source>
</evidence>
<gene>
    <name evidence="3" type="ORF">CHGG_02249</name>
</gene>
<dbReference type="PANTHER" id="PTHR43591:SF10">
    <property type="entry name" value="ABC TRANSMEMBRANE TYPE-1 DOMAIN-CONTAINING PROTEIN-RELATED"/>
    <property type="match status" value="1"/>
</dbReference>
<dbReference type="InterPro" id="IPR029063">
    <property type="entry name" value="SAM-dependent_MTases_sf"/>
</dbReference>
<dbReference type="PANTHER" id="PTHR43591">
    <property type="entry name" value="METHYLTRANSFERASE"/>
    <property type="match status" value="1"/>
</dbReference>
<dbReference type="GeneID" id="4388970"/>
<dbReference type="AlphaFoldDB" id="Q2HC05"/>
<dbReference type="Pfam" id="PF13489">
    <property type="entry name" value="Methyltransf_23"/>
    <property type="match status" value="1"/>
</dbReference>
<keyword evidence="4" id="KW-1185">Reference proteome</keyword>
<dbReference type="HOGENOM" id="CLU_010595_0_2_1"/>
<proteinExistence type="inferred from homology"/>
<dbReference type="EMBL" id="CH408030">
    <property type="protein sequence ID" value="EAQ90314.1"/>
    <property type="molecule type" value="Genomic_DNA"/>
</dbReference>
<name>Q2HC05_CHAGB</name>
<dbReference type="SUPFAM" id="SSF53335">
    <property type="entry name" value="S-adenosyl-L-methionine-dependent methyltransferases"/>
    <property type="match status" value="1"/>
</dbReference>
<dbReference type="OMA" id="PIWHEAG"/>
<evidence type="ECO:0000313" key="4">
    <source>
        <dbReference type="Proteomes" id="UP000001056"/>
    </source>
</evidence>
<evidence type="ECO:0008006" key="5">
    <source>
        <dbReference type="Google" id="ProtNLM"/>
    </source>
</evidence>
<protein>
    <recommendedName>
        <fullName evidence="5">Methyltransferase type 11 domain-containing protein</fullName>
    </recommendedName>
</protein>
<dbReference type="eggNOG" id="ENOG502QSKG">
    <property type="taxonomic scope" value="Eukaryota"/>
</dbReference>
<dbReference type="InParanoid" id="Q2HC05"/>
<evidence type="ECO:0000313" key="3">
    <source>
        <dbReference type="EMBL" id="EAQ90314.1"/>
    </source>
</evidence>
<dbReference type="VEuPathDB" id="FungiDB:CHGG_02249"/>
<feature type="region of interest" description="Disordered" evidence="2">
    <location>
        <begin position="27"/>
        <end position="52"/>
    </location>
</feature>
<dbReference type="OrthoDB" id="2013972at2759"/>
<dbReference type="Proteomes" id="UP000001056">
    <property type="component" value="Unassembled WGS sequence"/>
</dbReference>
<dbReference type="RefSeq" id="XP_001228765.1">
    <property type="nucleotide sequence ID" value="XM_001228764.1"/>
</dbReference>
<dbReference type="GO" id="GO:0008168">
    <property type="term" value="F:methyltransferase activity"/>
    <property type="evidence" value="ECO:0007669"/>
    <property type="project" value="TreeGrafter"/>
</dbReference>
<dbReference type="CDD" id="cd02440">
    <property type="entry name" value="AdoMet_MTases"/>
    <property type="match status" value="1"/>
</dbReference>
<evidence type="ECO:0000256" key="2">
    <source>
        <dbReference type="SAM" id="MobiDB-lite"/>
    </source>
</evidence>